<protein>
    <submittedName>
        <fullName evidence="2">Uncharacterized protein</fullName>
    </submittedName>
</protein>
<keyword evidence="3" id="KW-1185">Reference proteome</keyword>
<evidence type="ECO:0000256" key="1">
    <source>
        <dbReference type="SAM" id="MobiDB-lite"/>
    </source>
</evidence>
<dbReference type="EMBL" id="JAWQEG010002127">
    <property type="protein sequence ID" value="KAK3874197.1"/>
    <property type="molecule type" value="Genomic_DNA"/>
</dbReference>
<feature type="compositionally biased region" description="Basic and acidic residues" evidence="1">
    <location>
        <begin position="117"/>
        <end position="133"/>
    </location>
</feature>
<proteinExistence type="predicted"/>
<dbReference type="GO" id="GO:0046982">
    <property type="term" value="F:protein heterodimerization activity"/>
    <property type="evidence" value="ECO:0007669"/>
    <property type="project" value="InterPro"/>
</dbReference>
<comment type="caution">
    <text evidence="2">The sequence shown here is derived from an EMBL/GenBank/DDBJ whole genome shotgun (WGS) entry which is preliminary data.</text>
</comment>
<accession>A0AAE1FHC1</accession>
<sequence>MKFPSKKTVKDITQCNKKKEVRIKDNAASLLILYHWAFIKELANAADTSALRQKKTQIEEVDVDRVAPKVLLTFNEYEKVRKSQRLENVASSPSSKIKVQPSPHLTSPKSKTKRPSKVRERKSIKFQEEKTKE</sequence>
<dbReference type="Proteomes" id="UP001286313">
    <property type="component" value="Unassembled WGS sequence"/>
</dbReference>
<reference evidence="2" key="1">
    <citation type="submission" date="2023-10" db="EMBL/GenBank/DDBJ databases">
        <title>Genome assemblies of two species of porcelain crab, Petrolisthes cinctipes and Petrolisthes manimaculis (Anomura: Porcellanidae).</title>
        <authorList>
            <person name="Angst P."/>
        </authorList>
    </citation>
    <scope>NUCLEOTIDE SEQUENCE</scope>
    <source>
        <strain evidence="2">PB745_01</strain>
        <tissue evidence="2">Gill</tissue>
    </source>
</reference>
<evidence type="ECO:0000313" key="3">
    <source>
        <dbReference type="Proteomes" id="UP001286313"/>
    </source>
</evidence>
<dbReference type="InterPro" id="IPR009072">
    <property type="entry name" value="Histone-fold"/>
</dbReference>
<gene>
    <name evidence="2" type="ORF">Pcinc_020850</name>
</gene>
<organism evidence="2 3">
    <name type="scientific">Petrolisthes cinctipes</name>
    <name type="common">Flat porcelain crab</name>
    <dbReference type="NCBI Taxonomy" id="88211"/>
    <lineage>
        <taxon>Eukaryota</taxon>
        <taxon>Metazoa</taxon>
        <taxon>Ecdysozoa</taxon>
        <taxon>Arthropoda</taxon>
        <taxon>Crustacea</taxon>
        <taxon>Multicrustacea</taxon>
        <taxon>Malacostraca</taxon>
        <taxon>Eumalacostraca</taxon>
        <taxon>Eucarida</taxon>
        <taxon>Decapoda</taxon>
        <taxon>Pleocyemata</taxon>
        <taxon>Anomura</taxon>
        <taxon>Galatheoidea</taxon>
        <taxon>Porcellanidae</taxon>
        <taxon>Petrolisthes</taxon>
    </lineage>
</organism>
<feature type="region of interest" description="Disordered" evidence="1">
    <location>
        <begin position="83"/>
        <end position="133"/>
    </location>
</feature>
<name>A0AAE1FHC1_PETCI</name>
<evidence type="ECO:0000313" key="2">
    <source>
        <dbReference type="EMBL" id="KAK3874197.1"/>
    </source>
</evidence>
<dbReference type="AlphaFoldDB" id="A0AAE1FHC1"/>
<dbReference type="Gene3D" id="1.10.20.10">
    <property type="entry name" value="Histone, subunit A"/>
    <property type="match status" value="1"/>
</dbReference>